<accession>A0AAE6FV44</accession>
<comment type="similarity">
    <text evidence="7">Belongs to the glycosyltransferase 87 family.</text>
</comment>
<evidence type="ECO:0000256" key="7">
    <source>
        <dbReference type="ARBA" id="ARBA00024033"/>
    </source>
</evidence>
<dbReference type="RefSeq" id="WP_140786730.1">
    <property type="nucleotide sequence ID" value="NZ_CP017169.1"/>
</dbReference>
<evidence type="ECO:0000313" key="9">
    <source>
        <dbReference type="EMBL" id="QDE65762.1"/>
    </source>
</evidence>
<evidence type="ECO:0000256" key="1">
    <source>
        <dbReference type="ARBA" id="ARBA00004651"/>
    </source>
</evidence>
<evidence type="ECO:0000313" key="10">
    <source>
        <dbReference type="Proteomes" id="UP000320179"/>
    </source>
</evidence>
<feature type="transmembrane region" description="Helical" evidence="8">
    <location>
        <begin position="203"/>
        <end position="222"/>
    </location>
</feature>
<keyword evidence="6 8" id="KW-0472">Membrane</keyword>
<comment type="subcellular location">
    <subcellularLocation>
        <location evidence="1">Cell membrane</location>
        <topology evidence="1">Multi-pass membrane protein</topology>
    </subcellularLocation>
</comment>
<dbReference type="AlphaFoldDB" id="A0AAE6FV44"/>
<feature type="transmembrane region" description="Helical" evidence="8">
    <location>
        <begin position="364"/>
        <end position="384"/>
    </location>
</feature>
<feature type="transmembrane region" description="Helical" evidence="8">
    <location>
        <begin position="229"/>
        <end position="250"/>
    </location>
</feature>
<dbReference type="Pfam" id="PF09594">
    <property type="entry name" value="GT87"/>
    <property type="match status" value="1"/>
</dbReference>
<proteinExistence type="inferred from homology"/>
<evidence type="ECO:0008006" key="11">
    <source>
        <dbReference type="Google" id="ProtNLM"/>
    </source>
</evidence>
<evidence type="ECO:0000256" key="3">
    <source>
        <dbReference type="ARBA" id="ARBA00022679"/>
    </source>
</evidence>
<evidence type="ECO:0000256" key="2">
    <source>
        <dbReference type="ARBA" id="ARBA00022475"/>
    </source>
</evidence>
<dbReference type="Proteomes" id="UP000320179">
    <property type="component" value="Chromosome"/>
</dbReference>
<dbReference type="GO" id="GO:0016758">
    <property type="term" value="F:hexosyltransferase activity"/>
    <property type="evidence" value="ECO:0007669"/>
    <property type="project" value="InterPro"/>
</dbReference>
<gene>
    <name evidence="9" type="ORF">BHS09_01355</name>
</gene>
<evidence type="ECO:0000256" key="8">
    <source>
        <dbReference type="SAM" id="Phobius"/>
    </source>
</evidence>
<keyword evidence="3" id="KW-0808">Transferase</keyword>
<dbReference type="InterPro" id="IPR018584">
    <property type="entry name" value="GT87"/>
</dbReference>
<evidence type="ECO:0000256" key="4">
    <source>
        <dbReference type="ARBA" id="ARBA00022692"/>
    </source>
</evidence>
<reference evidence="9 10" key="1">
    <citation type="journal article" date="2019" name="Science">
        <title>Social genes are selection hotspots in kin groups of a soil microbe.</title>
        <authorList>
            <person name="Wielgoss S."/>
            <person name="Wolfensberger R."/>
            <person name="Sun L."/>
            <person name="Fiegna F."/>
            <person name="Velicer G.J."/>
        </authorList>
    </citation>
    <scope>NUCLEOTIDE SEQUENCE [LARGE SCALE GENOMIC DNA]</scope>
    <source>
        <strain evidence="9 10">MC3.5.9c15</strain>
    </source>
</reference>
<sequence length="439" mass="47357">MGVEWCRCPPHPSLLMTAVAPGPSRSESPPPAAGEGTSLEVRAPWARWAWWLVLAVLAVAAVAVGQHPRRGVDFRVYLMAAERFWEATDIYRLSDGTMPFKYAPITAPLFLPFTLLPARAAVALWNLGSIAALAAVARLTMRATPSSGEATPWAWAPALTTLALLPSFTFELFYGQVDAVILLLILLSTLGAERGQVWRPGAAFAVAFLLKPPAALVGLFFLWRRHWRVIGATAVVGLVLTLPTLARYGWDGTLVQFQLWSDTLARTTPPWALQSNTQGLPTVLLALVYPPDTVVPPGDMSLAQAVAMVLFVAAVVWARPGPADLIAVCCLGVTLLSPLAWRANYVLAWPLIRAAVESRHRPNLVLVALIALTGVLVSDSGLGAEWSRHVLLWRPFALVYTALLIALLSQMRRMGAPRAVVDADAVSRLPRCFGGGLAP</sequence>
<keyword evidence="2" id="KW-1003">Cell membrane</keyword>
<evidence type="ECO:0000256" key="5">
    <source>
        <dbReference type="ARBA" id="ARBA00022989"/>
    </source>
</evidence>
<dbReference type="GO" id="GO:0005886">
    <property type="term" value="C:plasma membrane"/>
    <property type="evidence" value="ECO:0007669"/>
    <property type="project" value="UniProtKB-SubCell"/>
</dbReference>
<keyword evidence="5 8" id="KW-1133">Transmembrane helix</keyword>
<feature type="transmembrane region" description="Helical" evidence="8">
    <location>
        <begin position="390"/>
        <end position="408"/>
    </location>
</feature>
<evidence type="ECO:0000256" key="6">
    <source>
        <dbReference type="ARBA" id="ARBA00023136"/>
    </source>
</evidence>
<keyword evidence="4 8" id="KW-0812">Transmembrane</keyword>
<feature type="transmembrane region" description="Helical" evidence="8">
    <location>
        <begin position="301"/>
        <end position="319"/>
    </location>
</feature>
<feature type="transmembrane region" description="Helical" evidence="8">
    <location>
        <begin position="120"/>
        <end position="141"/>
    </location>
</feature>
<organism evidence="9 10">
    <name type="scientific">Myxococcus xanthus</name>
    <dbReference type="NCBI Taxonomy" id="34"/>
    <lineage>
        <taxon>Bacteria</taxon>
        <taxon>Pseudomonadati</taxon>
        <taxon>Myxococcota</taxon>
        <taxon>Myxococcia</taxon>
        <taxon>Myxococcales</taxon>
        <taxon>Cystobacterineae</taxon>
        <taxon>Myxococcaceae</taxon>
        <taxon>Myxococcus</taxon>
    </lineage>
</organism>
<dbReference type="EMBL" id="CP017174">
    <property type="protein sequence ID" value="QDE65762.1"/>
    <property type="molecule type" value="Genomic_DNA"/>
</dbReference>
<protein>
    <recommendedName>
        <fullName evidence="11">DUF2029 domain-containing protein</fullName>
    </recommendedName>
</protein>
<feature type="transmembrane region" description="Helical" evidence="8">
    <location>
        <begin position="48"/>
        <end position="65"/>
    </location>
</feature>
<name>A0AAE6FV44_MYXXA</name>